<gene>
    <name evidence="2" type="ORF">HBA54_00050</name>
</gene>
<proteinExistence type="predicted"/>
<sequence length="107" mass="10925">MSTFTKAALLALACFVVSGAWMPDPALAQGSHCGPRDALVDALSEGYQESPVSRGVTSTGALLEIFAGPSGSWSILVTVPGGPTCLVSSGEGWRRLPLAGEDHDPAV</sequence>
<protein>
    <recommendedName>
        <fullName evidence="4">Lipoprotein</fullName>
    </recommendedName>
</protein>
<evidence type="ECO:0000313" key="3">
    <source>
        <dbReference type="Proteomes" id="UP000761264"/>
    </source>
</evidence>
<reference evidence="2" key="1">
    <citation type="submission" date="2020-03" db="EMBL/GenBank/DDBJ databases">
        <title>Genome of Pelagibius litoralis DSM 21314T.</title>
        <authorList>
            <person name="Wang G."/>
        </authorList>
    </citation>
    <scope>NUCLEOTIDE SEQUENCE</scope>
    <source>
        <strain evidence="2">DSM 21314</strain>
    </source>
</reference>
<feature type="signal peptide" evidence="1">
    <location>
        <begin position="1"/>
        <end position="22"/>
    </location>
</feature>
<keyword evidence="3" id="KW-1185">Reference proteome</keyword>
<organism evidence="2 3">
    <name type="scientific">Pelagibius litoralis</name>
    <dbReference type="NCBI Taxonomy" id="374515"/>
    <lineage>
        <taxon>Bacteria</taxon>
        <taxon>Pseudomonadati</taxon>
        <taxon>Pseudomonadota</taxon>
        <taxon>Alphaproteobacteria</taxon>
        <taxon>Rhodospirillales</taxon>
        <taxon>Rhodovibrionaceae</taxon>
        <taxon>Pelagibius</taxon>
    </lineage>
</organism>
<evidence type="ECO:0000313" key="2">
    <source>
        <dbReference type="EMBL" id="NIA66978.1"/>
    </source>
</evidence>
<dbReference type="RefSeq" id="WP_167220283.1">
    <property type="nucleotide sequence ID" value="NZ_JAAQPH010000001.1"/>
</dbReference>
<accession>A0A967EWI1</accession>
<dbReference type="Proteomes" id="UP000761264">
    <property type="component" value="Unassembled WGS sequence"/>
</dbReference>
<name>A0A967EWI1_9PROT</name>
<dbReference type="EMBL" id="JAAQPH010000001">
    <property type="protein sequence ID" value="NIA66978.1"/>
    <property type="molecule type" value="Genomic_DNA"/>
</dbReference>
<feature type="chain" id="PRO_5037983672" description="Lipoprotein" evidence="1">
    <location>
        <begin position="23"/>
        <end position="107"/>
    </location>
</feature>
<keyword evidence="1" id="KW-0732">Signal</keyword>
<comment type="caution">
    <text evidence="2">The sequence shown here is derived from an EMBL/GenBank/DDBJ whole genome shotgun (WGS) entry which is preliminary data.</text>
</comment>
<dbReference type="AlphaFoldDB" id="A0A967EWI1"/>
<evidence type="ECO:0000256" key="1">
    <source>
        <dbReference type="SAM" id="SignalP"/>
    </source>
</evidence>
<evidence type="ECO:0008006" key="4">
    <source>
        <dbReference type="Google" id="ProtNLM"/>
    </source>
</evidence>